<dbReference type="SUPFAM" id="SSF161065">
    <property type="entry name" value="ATP synthase D chain-like"/>
    <property type="match status" value="1"/>
</dbReference>
<keyword evidence="6 11" id="KW-0375">Hydrogen ion transport</keyword>
<evidence type="ECO:0000256" key="12">
    <source>
        <dbReference type="SAM" id="Coils"/>
    </source>
</evidence>
<keyword evidence="4 11" id="KW-0813">Transport</keyword>
<dbReference type="Gene3D" id="6.10.280.70">
    <property type="match status" value="1"/>
</dbReference>
<dbReference type="Proteomes" id="UP000319731">
    <property type="component" value="Unassembled WGS sequence"/>
</dbReference>
<keyword evidence="14" id="KW-1185">Reference proteome</keyword>
<accession>A0A507C207</accession>
<keyword evidence="10 11" id="KW-0472">Membrane</keyword>
<dbReference type="PIRSF" id="PIRSF005514">
    <property type="entry name" value="ATPase_F0_D_mt"/>
    <property type="match status" value="1"/>
</dbReference>
<dbReference type="AlphaFoldDB" id="A0A507C207"/>
<dbReference type="GO" id="GO:0015078">
    <property type="term" value="F:proton transmembrane transporter activity"/>
    <property type="evidence" value="ECO:0007669"/>
    <property type="project" value="InterPro"/>
</dbReference>
<dbReference type="InterPro" id="IPR036228">
    <property type="entry name" value="ATP_synth_F0_dsu_sf_mt"/>
</dbReference>
<comment type="subcellular location">
    <subcellularLocation>
        <location evidence="1 11">Mitochondrion inner membrane</location>
    </subcellularLocation>
</comment>
<evidence type="ECO:0000256" key="7">
    <source>
        <dbReference type="ARBA" id="ARBA00022792"/>
    </source>
</evidence>
<dbReference type="EMBL" id="QEAO01000043">
    <property type="protein sequence ID" value="TPX31533.1"/>
    <property type="molecule type" value="Genomic_DNA"/>
</dbReference>
<dbReference type="GO" id="GO:0005743">
    <property type="term" value="C:mitochondrial inner membrane"/>
    <property type="evidence" value="ECO:0007669"/>
    <property type="project" value="UniProtKB-SubCell"/>
</dbReference>
<keyword evidence="9 11" id="KW-0496">Mitochondrion</keyword>
<name>A0A507C207_9FUNG</name>
<dbReference type="GeneID" id="42006375"/>
<dbReference type="RefSeq" id="XP_031022941.1">
    <property type="nucleotide sequence ID" value="XM_031171078.1"/>
</dbReference>
<evidence type="ECO:0000256" key="2">
    <source>
        <dbReference type="ARBA" id="ARBA00006842"/>
    </source>
</evidence>
<evidence type="ECO:0000256" key="5">
    <source>
        <dbReference type="ARBA" id="ARBA00022547"/>
    </source>
</evidence>
<comment type="caution">
    <text evidence="13">The sequence shown here is derived from an EMBL/GenBank/DDBJ whole genome shotgun (WGS) entry which is preliminary data.</text>
</comment>
<dbReference type="Pfam" id="PF05873">
    <property type="entry name" value="Mt_ATP-synt_D"/>
    <property type="match status" value="1"/>
</dbReference>
<organism evidence="13 14">
    <name type="scientific">Synchytrium microbalum</name>
    <dbReference type="NCBI Taxonomy" id="1806994"/>
    <lineage>
        <taxon>Eukaryota</taxon>
        <taxon>Fungi</taxon>
        <taxon>Fungi incertae sedis</taxon>
        <taxon>Chytridiomycota</taxon>
        <taxon>Chytridiomycota incertae sedis</taxon>
        <taxon>Chytridiomycetes</taxon>
        <taxon>Synchytriales</taxon>
        <taxon>Synchytriaceae</taxon>
        <taxon>Synchytrium</taxon>
    </lineage>
</organism>
<reference evidence="13 14" key="1">
    <citation type="journal article" date="2019" name="Sci. Rep.">
        <title>Comparative genomics of chytrid fungi reveal insights into the obligate biotrophic and pathogenic lifestyle of Synchytrium endobioticum.</title>
        <authorList>
            <person name="van de Vossenberg B.T.L.H."/>
            <person name="Warris S."/>
            <person name="Nguyen H.D.T."/>
            <person name="van Gent-Pelzer M.P.E."/>
            <person name="Joly D.L."/>
            <person name="van de Geest H.C."/>
            <person name="Bonants P.J.M."/>
            <person name="Smith D.S."/>
            <person name="Levesque C.A."/>
            <person name="van der Lee T.A.J."/>
        </authorList>
    </citation>
    <scope>NUCLEOTIDE SEQUENCE [LARGE SCALE GENOMIC DNA]</scope>
    <source>
        <strain evidence="13 14">JEL517</strain>
    </source>
</reference>
<evidence type="ECO:0000256" key="11">
    <source>
        <dbReference type="PIRNR" id="PIRNR005514"/>
    </source>
</evidence>
<evidence type="ECO:0000256" key="4">
    <source>
        <dbReference type="ARBA" id="ARBA00022448"/>
    </source>
</evidence>
<keyword evidence="8 11" id="KW-0406">Ion transport</keyword>
<evidence type="ECO:0000256" key="8">
    <source>
        <dbReference type="ARBA" id="ARBA00023065"/>
    </source>
</evidence>
<proteinExistence type="inferred from homology"/>
<comment type="function">
    <text evidence="11">Mitochondrial membrane ATP synthase (F(1)F(0) ATP synthase or Complex V) produces ATP from ADP in the presence of a proton gradient across the membrane which is generated by electron transport complexes of the respiratory chain. F-type ATPases consist of two structural domains, F(1) - containing the extramembraneous catalytic core, and F(0) - containing the membrane proton channel, linked together by a central stalk and a peripheral stalk. During catalysis, ATP synthesis in the catalytic domain of F(1) is coupled via a rotary mechanism of the central stalk subunits to proton translocation.</text>
</comment>
<evidence type="ECO:0000256" key="1">
    <source>
        <dbReference type="ARBA" id="ARBA00004273"/>
    </source>
</evidence>
<evidence type="ECO:0000256" key="3">
    <source>
        <dbReference type="ARBA" id="ARBA00021688"/>
    </source>
</evidence>
<protein>
    <recommendedName>
        <fullName evidence="3 11">ATP synthase subunit d, mitochondrial</fullName>
    </recommendedName>
</protein>
<gene>
    <name evidence="13" type="ORF">SmJEL517_g05151</name>
</gene>
<sequence>MAAKAVAAAVNWASVSSKLKPETVAALNAFRRRHTDLTKQVTELREAQVTIDFEAYRRVLKNKKVVSEAEKAFKNFSPATIDLSEQLKNIEKQEVLAIAAAQNTVQKVTVELDELNDLLTNIETARPVEQLTVEDVAKAMPDLDATVEKMAKRGQWRVPGYYEKFGEFQVGF</sequence>
<dbReference type="STRING" id="1806994.A0A507C207"/>
<evidence type="ECO:0000313" key="13">
    <source>
        <dbReference type="EMBL" id="TPX31533.1"/>
    </source>
</evidence>
<dbReference type="GO" id="GO:0045259">
    <property type="term" value="C:proton-transporting ATP synthase complex"/>
    <property type="evidence" value="ECO:0007669"/>
    <property type="project" value="UniProtKB-KW"/>
</dbReference>
<dbReference type="OrthoDB" id="35799at2759"/>
<dbReference type="GO" id="GO:0015986">
    <property type="term" value="P:proton motive force-driven ATP synthesis"/>
    <property type="evidence" value="ECO:0007669"/>
    <property type="project" value="UniProtKB-UniRule"/>
</dbReference>
<evidence type="ECO:0000256" key="6">
    <source>
        <dbReference type="ARBA" id="ARBA00022781"/>
    </source>
</evidence>
<evidence type="ECO:0000256" key="9">
    <source>
        <dbReference type="ARBA" id="ARBA00023128"/>
    </source>
</evidence>
<keyword evidence="7 11" id="KW-0999">Mitochondrion inner membrane</keyword>
<dbReference type="InterPro" id="IPR008689">
    <property type="entry name" value="ATP_synth_F0_dsu_mt"/>
</dbReference>
<comment type="similarity">
    <text evidence="2 11">Belongs to the ATPase d subunit family.</text>
</comment>
<evidence type="ECO:0000313" key="14">
    <source>
        <dbReference type="Proteomes" id="UP000319731"/>
    </source>
</evidence>
<dbReference type="PANTHER" id="PTHR12700">
    <property type="entry name" value="ATP SYNTHASE SUBUNIT D, MITOCHONDRIAL"/>
    <property type="match status" value="1"/>
</dbReference>
<evidence type="ECO:0000256" key="10">
    <source>
        <dbReference type="ARBA" id="ARBA00023136"/>
    </source>
</evidence>
<keyword evidence="5" id="KW-0138">CF(0)</keyword>
<feature type="coiled-coil region" evidence="12">
    <location>
        <begin position="98"/>
        <end position="125"/>
    </location>
</feature>
<keyword evidence="12" id="KW-0175">Coiled coil</keyword>